<dbReference type="EMBL" id="CP003415">
    <property type="protein sequence ID" value="AFI92275.1"/>
    <property type="molecule type" value="Genomic_DNA"/>
</dbReference>
<dbReference type="PATRIC" id="fig|1166016.3.peg.4298"/>
<dbReference type="HOGENOM" id="CLU_3390685_0_0_6"/>
<organism evidence="1 2">
    <name type="scientific">Pectobacterium parmentieri</name>
    <dbReference type="NCBI Taxonomy" id="1905730"/>
    <lineage>
        <taxon>Bacteria</taxon>
        <taxon>Pseudomonadati</taxon>
        <taxon>Pseudomonadota</taxon>
        <taxon>Gammaproteobacteria</taxon>
        <taxon>Enterobacterales</taxon>
        <taxon>Pectobacteriaceae</taxon>
        <taxon>Pectobacterium</taxon>
    </lineage>
</organism>
<reference evidence="1 2" key="1">
    <citation type="journal article" date="2012" name="J. Bacteriol.">
        <title>Genome sequence of Pectobacterium sp. strain SCC3193.</title>
        <authorList>
            <person name="Koskinen J.P."/>
            <person name="Laine P."/>
            <person name="Niemi O."/>
            <person name="Nykyri J."/>
            <person name="Harjunpaa H."/>
            <person name="Auvinen P."/>
            <person name="Paulin L."/>
            <person name="Pirhonen M."/>
            <person name="Palva T."/>
            <person name="Holm L."/>
        </authorList>
    </citation>
    <scope>NUCLEOTIDE SEQUENCE [LARGE SCALE GENOMIC DNA]</scope>
    <source>
        <strain evidence="1 2">SCC3193</strain>
    </source>
</reference>
<dbReference type="KEGG" id="pec:W5S_4219"/>
<evidence type="ECO:0000313" key="1">
    <source>
        <dbReference type="EMBL" id="AFI92275.1"/>
    </source>
</evidence>
<name>A0A0H3IB16_PECPM</name>
<dbReference type="Proteomes" id="UP000008044">
    <property type="component" value="Chromosome"/>
</dbReference>
<dbReference type="AlphaFoldDB" id="A0A0H3IB16"/>
<sequence>MLYGNFLQIGRNIFVTFSAYEFDAAADLAYKG</sequence>
<evidence type="ECO:0000313" key="2">
    <source>
        <dbReference type="Proteomes" id="UP000008044"/>
    </source>
</evidence>
<proteinExistence type="predicted"/>
<dbReference type="eggNOG" id="ENOG5032Q39">
    <property type="taxonomic scope" value="Bacteria"/>
</dbReference>
<accession>A0A0H3IB16</accession>
<gene>
    <name evidence="1" type="ordered locus">W5S_4219</name>
</gene>
<protein>
    <submittedName>
        <fullName evidence="1">Uncharacterized protein</fullName>
    </submittedName>
</protein>
<dbReference type="STRING" id="1905730.W5S_4219"/>